<accession>A0ABR4B614</accession>
<reference evidence="2 3" key="1">
    <citation type="submission" date="2024-09" db="EMBL/GenBank/DDBJ databases">
        <title>Rethinking Asexuality: The Enigmatic Case of Functional Sexual Genes in Lepraria (Stereocaulaceae).</title>
        <authorList>
            <person name="Doellman M."/>
            <person name="Sun Y."/>
            <person name="Barcenas-Pena A."/>
            <person name="Lumbsch H.T."/>
            <person name="Grewe F."/>
        </authorList>
    </citation>
    <scope>NUCLEOTIDE SEQUENCE [LARGE SCALE GENOMIC DNA]</scope>
    <source>
        <strain evidence="2 3">Grewe 0041</strain>
    </source>
</reference>
<feature type="compositionally biased region" description="Polar residues" evidence="1">
    <location>
        <begin position="267"/>
        <end position="282"/>
    </location>
</feature>
<gene>
    <name evidence="2" type="ORF">ABVK25_006301</name>
</gene>
<dbReference type="EMBL" id="JBHFEH010000021">
    <property type="protein sequence ID" value="KAL2053308.1"/>
    <property type="molecule type" value="Genomic_DNA"/>
</dbReference>
<sequence length="282" mass="31180">MQELFTDAQRNPTSFYHEVACSGPNELIALALHPELALYLAWTELPQVLDGLQTWMSVDLSHLRFLRFEVRIAGQEGAVVHRLLSYPNNGLQNIADLTARRPYLDNGLQNTTNLPASITYQAPLSRPPSPPSYRVQSQVIASPSFSRVPRSLFTQRLVPTPTYQSPTAYSSTPITGTPPETVHLSTSIVRWEKNYLVAVVPHPARAGELCDRTMATAASAESPTRHCSSWIGKSRNRSGSLYAAVGAASFANPLPRTKHTHHPLLHFSSTHTNPRKQSQQTP</sequence>
<protein>
    <submittedName>
        <fullName evidence="2">Uncharacterized protein</fullName>
    </submittedName>
</protein>
<name>A0ABR4B614_9LECA</name>
<proteinExistence type="predicted"/>
<evidence type="ECO:0000256" key="1">
    <source>
        <dbReference type="SAM" id="MobiDB-lite"/>
    </source>
</evidence>
<feature type="region of interest" description="Disordered" evidence="1">
    <location>
        <begin position="253"/>
        <end position="282"/>
    </location>
</feature>
<evidence type="ECO:0000313" key="3">
    <source>
        <dbReference type="Proteomes" id="UP001590951"/>
    </source>
</evidence>
<organism evidence="2 3">
    <name type="scientific">Lepraria finkii</name>
    <dbReference type="NCBI Taxonomy" id="1340010"/>
    <lineage>
        <taxon>Eukaryota</taxon>
        <taxon>Fungi</taxon>
        <taxon>Dikarya</taxon>
        <taxon>Ascomycota</taxon>
        <taxon>Pezizomycotina</taxon>
        <taxon>Lecanoromycetes</taxon>
        <taxon>OSLEUM clade</taxon>
        <taxon>Lecanoromycetidae</taxon>
        <taxon>Lecanorales</taxon>
        <taxon>Lecanorineae</taxon>
        <taxon>Stereocaulaceae</taxon>
        <taxon>Lepraria</taxon>
    </lineage>
</organism>
<dbReference type="Proteomes" id="UP001590951">
    <property type="component" value="Unassembled WGS sequence"/>
</dbReference>
<keyword evidence="3" id="KW-1185">Reference proteome</keyword>
<evidence type="ECO:0000313" key="2">
    <source>
        <dbReference type="EMBL" id="KAL2053308.1"/>
    </source>
</evidence>
<comment type="caution">
    <text evidence="2">The sequence shown here is derived from an EMBL/GenBank/DDBJ whole genome shotgun (WGS) entry which is preliminary data.</text>
</comment>